<evidence type="ECO:0000313" key="1">
    <source>
        <dbReference type="EMBL" id="KAH6930029.1"/>
    </source>
</evidence>
<protein>
    <submittedName>
        <fullName evidence="1">Uncharacterized protein</fullName>
    </submittedName>
</protein>
<proteinExistence type="predicted"/>
<accession>A0ACB7S808</accession>
<dbReference type="EMBL" id="CM023485">
    <property type="protein sequence ID" value="KAH6930029.1"/>
    <property type="molecule type" value="Genomic_DNA"/>
</dbReference>
<reference evidence="1" key="1">
    <citation type="submission" date="2020-05" db="EMBL/GenBank/DDBJ databases">
        <title>Large-scale comparative analyses of tick genomes elucidate their genetic diversity and vector capacities.</title>
        <authorList>
            <person name="Jia N."/>
            <person name="Wang J."/>
            <person name="Shi W."/>
            <person name="Du L."/>
            <person name="Sun Y."/>
            <person name="Zhan W."/>
            <person name="Jiang J."/>
            <person name="Wang Q."/>
            <person name="Zhang B."/>
            <person name="Ji P."/>
            <person name="Sakyi L.B."/>
            <person name="Cui X."/>
            <person name="Yuan T."/>
            <person name="Jiang B."/>
            <person name="Yang W."/>
            <person name="Lam T.T.-Y."/>
            <person name="Chang Q."/>
            <person name="Ding S."/>
            <person name="Wang X."/>
            <person name="Zhu J."/>
            <person name="Ruan X."/>
            <person name="Zhao L."/>
            <person name="Wei J."/>
            <person name="Que T."/>
            <person name="Du C."/>
            <person name="Cheng J."/>
            <person name="Dai P."/>
            <person name="Han X."/>
            <person name="Huang E."/>
            <person name="Gao Y."/>
            <person name="Liu J."/>
            <person name="Shao H."/>
            <person name="Ye R."/>
            <person name="Li L."/>
            <person name="Wei W."/>
            <person name="Wang X."/>
            <person name="Wang C."/>
            <person name="Yang T."/>
            <person name="Huo Q."/>
            <person name="Li W."/>
            <person name="Guo W."/>
            <person name="Chen H."/>
            <person name="Zhou L."/>
            <person name="Ni X."/>
            <person name="Tian J."/>
            <person name="Zhou Y."/>
            <person name="Sheng Y."/>
            <person name="Liu T."/>
            <person name="Pan Y."/>
            <person name="Xia L."/>
            <person name="Li J."/>
            <person name="Zhao F."/>
            <person name="Cao W."/>
        </authorList>
    </citation>
    <scope>NUCLEOTIDE SEQUENCE</scope>
    <source>
        <strain evidence="1">Hyas-2018</strain>
    </source>
</reference>
<organism evidence="1 2">
    <name type="scientific">Hyalomma asiaticum</name>
    <name type="common">Tick</name>
    <dbReference type="NCBI Taxonomy" id="266040"/>
    <lineage>
        <taxon>Eukaryota</taxon>
        <taxon>Metazoa</taxon>
        <taxon>Ecdysozoa</taxon>
        <taxon>Arthropoda</taxon>
        <taxon>Chelicerata</taxon>
        <taxon>Arachnida</taxon>
        <taxon>Acari</taxon>
        <taxon>Parasitiformes</taxon>
        <taxon>Ixodida</taxon>
        <taxon>Ixodoidea</taxon>
        <taxon>Ixodidae</taxon>
        <taxon>Hyalomminae</taxon>
        <taxon>Hyalomma</taxon>
    </lineage>
</organism>
<keyword evidence="2" id="KW-1185">Reference proteome</keyword>
<sequence>MSVMGRGKVQIQLSEECGGAHVALEDVLYVPDLNGNLLSVGRIQECGFHVMFAEGKAEVMKDTEDYSRYTVVYPMKAKNEVLQNFDKYRRLVENIHNTKVKTLRSDNGGEYVSKEFKMYLANHGIKHQLTVPGTPEQNGVAERMNQTLLDMKRCLLNESGVTKELWADAVVTASYIRNKCPSKAVGGESPEALWTGGEVKLNHECSGAKHGACETDHARETS</sequence>
<comment type="caution">
    <text evidence="1">The sequence shown here is derived from an EMBL/GenBank/DDBJ whole genome shotgun (WGS) entry which is preliminary data.</text>
</comment>
<gene>
    <name evidence="1" type="ORF">HPB50_008100</name>
</gene>
<evidence type="ECO:0000313" key="2">
    <source>
        <dbReference type="Proteomes" id="UP000821845"/>
    </source>
</evidence>
<dbReference type="Proteomes" id="UP000821845">
    <property type="component" value="Chromosome 5"/>
</dbReference>
<name>A0ACB7S808_HYAAI</name>